<dbReference type="GO" id="GO:0015035">
    <property type="term" value="F:protein-disulfide reductase activity"/>
    <property type="evidence" value="ECO:0007669"/>
    <property type="project" value="UniProtKB-UniRule"/>
</dbReference>
<accession>A0A7Z2VVE6</accession>
<feature type="topological domain" description="Periplasmic" evidence="14">
    <location>
        <begin position="39"/>
        <end position="56"/>
    </location>
</feature>
<feature type="topological domain" description="Cytoplasmic" evidence="14">
    <location>
        <begin position="1"/>
        <end position="21"/>
    </location>
</feature>
<dbReference type="PANTHER" id="PTHR36570">
    <property type="entry name" value="DISULFIDE BOND FORMATION PROTEIN B"/>
    <property type="match status" value="1"/>
</dbReference>
<keyword evidence="5" id="KW-0997">Cell inner membrane</keyword>
<keyword evidence="17" id="KW-1185">Reference proteome</keyword>
<feature type="transmembrane region" description="Helical" evidence="15">
    <location>
        <begin position="52"/>
        <end position="70"/>
    </location>
</feature>
<evidence type="ECO:0000256" key="6">
    <source>
        <dbReference type="ARBA" id="ARBA00022692"/>
    </source>
</evidence>
<evidence type="ECO:0000256" key="2">
    <source>
        <dbReference type="ARBA" id="ARBA00008823"/>
    </source>
</evidence>
<keyword evidence="10 14" id="KW-0472">Membrane</keyword>
<evidence type="ECO:0000313" key="17">
    <source>
        <dbReference type="Proteomes" id="UP000502415"/>
    </source>
</evidence>
<dbReference type="Pfam" id="PF02600">
    <property type="entry name" value="DsbB"/>
    <property type="match status" value="1"/>
</dbReference>
<dbReference type="InterPro" id="IPR050183">
    <property type="entry name" value="DsbB"/>
</dbReference>
<evidence type="ECO:0000256" key="11">
    <source>
        <dbReference type="ARBA" id="ARBA00023157"/>
    </source>
</evidence>
<protein>
    <recommendedName>
        <fullName evidence="14">Disulfide bond formation protein B</fullName>
    </recommendedName>
    <alternativeName>
        <fullName evidence="14">Disulfide oxidoreductase</fullName>
    </alternativeName>
</protein>
<sequence>MPTSSTLSPTLAASAAASRRILLAIGLAAIALVGAALYLQHARDMLPCPLCVIQRYLFLGIALFSLIGAFAGRIKVLAGLALLCGLGGLGVVAKHLYVLAHPGFSCGIDPMETMLNKIPTATALPWLFRADGLCEAAQDTVLGLSVPQWSALWFALLTLSLAWVLVRRAR</sequence>
<dbReference type="GO" id="GO:0006457">
    <property type="term" value="P:protein folding"/>
    <property type="evidence" value="ECO:0007669"/>
    <property type="project" value="InterPro"/>
</dbReference>
<evidence type="ECO:0000256" key="10">
    <source>
        <dbReference type="ARBA" id="ARBA00023136"/>
    </source>
</evidence>
<feature type="transmembrane region" description="Helical" evidence="15">
    <location>
        <begin position="149"/>
        <end position="166"/>
    </location>
</feature>
<dbReference type="InterPro" id="IPR023380">
    <property type="entry name" value="DsbB-like_sf"/>
</dbReference>
<feature type="disulfide bond" description="Redox-active" evidence="14">
    <location>
        <begin position="48"/>
        <end position="51"/>
    </location>
</feature>
<gene>
    <name evidence="14" type="primary">dsbB</name>
    <name evidence="16" type="ORF">HH212_07770</name>
</gene>
<feature type="transmembrane region" description="Helical" evidence="15">
    <location>
        <begin position="77"/>
        <end position="97"/>
    </location>
</feature>
<evidence type="ECO:0000256" key="15">
    <source>
        <dbReference type="SAM" id="Phobius"/>
    </source>
</evidence>
<keyword evidence="9 14" id="KW-0560">Oxidoreductase</keyword>
<dbReference type="HAMAP" id="MF_00286">
    <property type="entry name" value="DsbB"/>
    <property type="match status" value="1"/>
</dbReference>
<evidence type="ECO:0000256" key="4">
    <source>
        <dbReference type="ARBA" id="ARBA00022475"/>
    </source>
</evidence>
<feature type="topological domain" description="Periplasmic" evidence="14">
    <location>
        <begin position="94"/>
        <end position="148"/>
    </location>
</feature>
<keyword evidence="12 14" id="KW-0143">Chaperone</keyword>
<proteinExistence type="inferred from homology"/>
<evidence type="ECO:0000256" key="12">
    <source>
        <dbReference type="ARBA" id="ARBA00023186"/>
    </source>
</evidence>
<evidence type="ECO:0000256" key="7">
    <source>
        <dbReference type="ARBA" id="ARBA00022982"/>
    </source>
</evidence>
<dbReference type="InterPro" id="IPR003752">
    <property type="entry name" value="DiS_bond_form_DsbB/BdbC"/>
</dbReference>
<reference evidence="16 17" key="1">
    <citation type="submission" date="2020-04" db="EMBL/GenBank/DDBJ databases">
        <title>Genome sequencing of novel species.</title>
        <authorList>
            <person name="Heo J."/>
            <person name="Kim S.-J."/>
            <person name="Kim J.-S."/>
            <person name="Hong S.-B."/>
            <person name="Kwon S.-W."/>
        </authorList>
    </citation>
    <scope>NUCLEOTIDE SEQUENCE [LARGE SCALE GENOMIC DNA]</scope>
    <source>
        <strain evidence="16 17">GN2-R2</strain>
    </source>
</reference>
<evidence type="ECO:0000256" key="14">
    <source>
        <dbReference type="HAMAP-Rule" id="MF_00286"/>
    </source>
</evidence>
<keyword evidence="6 14" id="KW-0812">Transmembrane</keyword>
<keyword evidence="13 14" id="KW-0676">Redox-active center</keyword>
<evidence type="ECO:0000313" key="16">
    <source>
        <dbReference type="EMBL" id="QJD99930.1"/>
    </source>
</evidence>
<comment type="subcellular location">
    <subcellularLocation>
        <location evidence="1">Cell inner membrane</location>
        <topology evidence="1">Multi-pass membrane protein</topology>
    </subcellularLocation>
    <subcellularLocation>
        <location evidence="14">Cell membrane</location>
        <topology evidence="14">Multi-pass membrane protein</topology>
    </subcellularLocation>
</comment>
<dbReference type="AlphaFoldDB" id="A0A7Z2VVE6"/>
<comment type="caution">
    <text evidence="14">Lacks conserved residue(s) required for the propagation of feature annotation.</text>
</comment>
<name>A0A7Z2VVE6_9BURK</name>
<feature type="transmembrane region" description="Helical" evidence="15">
    <location>
        <begin position="21"/>
        <end position="40"/>
    </location>
</feature>
<dbReference type="Gene3D" id="1.20.1550.10">
    <property type="entry name" value="DsbB-like"/>
    <property type="match status" value="1"/>
</dbReference>
<dbReference type="RefSeq" id="WP_169434879.1">
    <property type="nucleotide sequence ID" value="NZ_CP051685.1"/>
</dbReference>
<dbReference type="NCBIfam" id="NF002552">
    <property type="entry name" value="PRK02110.1"/>
    <property type="match status" value="1"/>
</dbReference>
<keyword evidence="4 14" id="KW-1003">Cell membrane</keyword>
<evidence type="ECO:0000256" key="1">
    <source>
        <dbReference type="ARBA" id="ARBA00004429"/>
    </source>
</evidence>
<comment type="function">
    <text evidence="14">Required for disulfide bond formation in some periplasmic proteins. Acts by oxidizing the DsbA protein.</text>
</comment>
<evidence type="ECO:0000256" key="5">
    <source>
        <dbReference type="ARBA" id="ARBA00022519"/>
    </source>
</evidence>
<evidence type="ECO:0000256" key="9">
    <source>
        <dbReference type="ARBA" id="ARBA00023002"/>
    </source>
</evidence>
<keyword evidence="7 14" id="KW-0249">Electron transport</keyword>
<comment type="similarity">
    <text evidence="2 14">Belongs to the DsbB family.</text>
</comment>
<dbReference type="PANTHER" id="PTHR36570:SF3">
    <property type="entry name" value="DISULFIDE BOND FORMATION PROTEIN B"/>
    <property type="match status" value="1"/>
</dbReference>
<evidence type="ECO:0000256" key="8">
    <source>
        <dbReference type="ARBA" id="ARBA00022989"/>
    </source>
</evidence>
<keyword evidence="3 14" id="KW-0813">Transport</keyword>
<dbReference type="GO" id="GO:0005886">
    <property type="term" value="C:plasma membrane"/>
    <property type="evidence" value="ECO:0007669"/>
    <property type="project" value="UniProtKB-SubCell"/>
</dbReference>
<feature type="topological domain" description="Cytoplasmic" evidence="14">
    <location>
        <begin position="168"/>
        <end position="170"/>
    </location>
</feature>
<evidence type="ECO:0000256" key="13">
    <source>
        <dbReference type="ARBA" id="ARBA00023284"/>
    </source>
</evidence>
<dbReference type="GO" id="GO:0009055">
    <property type="term" value="F:electron transfer activity"/>
    <property type="evidence" value="ECO:0007669"/>
    <property type="project" value="UniProtKB-UniRule"/>
</dbReference>
<organism evidence="16 17">
    <name type="scientific">Massilia forsythiae</name>
    <dbReference type="NCBI Taxonomy" id="2728020"/>
    <lineage>
        <taxon>Bacteria</taxon>
        <taxon>Pseudomonadati</taxon>
        <taxon>Pseudomonadota</taxon>
        <taxon>Betaproteobacteria</taxon>
        <taxon>Burkholderiales</taxon>
        <taxon>Oxalobacteraceae</taxon>
        <taxon>Telluria group</taxon>
        <taxon>Massilia</taxon>
    </lineage>
</organism>
<dbReference type="SUPFAM" id="SSF158442">
    <property type="entry name" value="DsbB-like"/>
    <property type="match status" value="1"/>
</dbReference>
<dbReference type="KEGG" id="mfy:HH212_07770"/>
<dbReference type="EMBL" id="CP051685">
    <property type="protein sequence ID" value="QJD99930.1"/>
    <property type="molecule type" value="Genomic_DNA"/>
</dbReference>
<keyword evidence="8 14" id="KW-1133">Transmembrane helix</keyword>
<keyword evidence="11 14" id="KW-1015">Disulfide bond</keyword>
<dbReference type="Proteomes" id="UP000502415">
    <property type="component" value="Chromosome"/>
</dbReference>
<evidence type="ECO:0000256" key="3">
    <source>
        <dbReference type="ARBA" id="ARBA00022448"/>
    </source>
</evidence>
<dbReference type="InterPro" id="IPR022920">
    <property type="entry name" value="Disulphide_bond_form_DsbB"/>
</dbReference>